<evidence type="ECO:0000313" key="1">
    <source>
        <dbReference type="EMBL" id="OWF42797.1"/>
    </source>
</evidence>
<reference evidence="1 2" key="1">
    <citation type="journal article" date="2017" name="Nat. Ecol. Evol.">
        <title>Scallop genome provides insights into evolution of bilaterian karyotype and development.</title>
        <authorList>
            <person name="Wang S."/>
            <person name="Zhang J."/>
            <person name="Jiao W."/>
            <person name="Li J."/>
            <person name="Xun X."/>
            <person name="Sun Y."/>
            <person name="Guo X."/>
            <person name="Huan P."/>
            <person name="Dong B."/>
            <person name="Zhang L."/>
            <person name="Hu X."/>
            <person name="Sun X."/>
            <person name="Wang J."/>
            <person name="Zhao C."/>
            <person name="Wang Y."/>
            <person name="Wang D."/>
            <person name="Huang X."/>
            <person name="Wang R."/>
            <person name="Lv J."/>
            <person name="Li Y."/>
            <person name="Zhang Z."/>
            <person name="Liu B."/>
            <person name="Lu W."/>
            <person name="Hui Y."/>
            <person name="Liang J."/>
            <person name="Zhou Z."/>
            <person name="Hou R."/>
            <person name="Li X."/>
            <person name="Liu Y."/>
            <person name="Li H."/>
            <person name="Ning X."/>
            <person name="Lin Y."/>
            <person name="Zhao L."/>
            <person name="Xing Q."/>
            <person name="Dou J."/>
            <person name="Li Y."/>
            <person name="Mao J."/>
            <person name="Guo H."/>
            <person name="Dou H."/>
            <person name="Li T."/>
            <person name="Mu C."/>
            <person name="Jiang W."/>
            <person name="Fu Q."/>
            <person name="Fu X."/>
            <person name="Miao Y."/>
            <person name="Liu J."/>
            <person name="Yu Q."/>
            <person name="Li R."/>
            <person name="Liao H."/>
            <person name="Li X."/>
            <person name="Kong Y."/>
            <person name="Jiang Z."/>
            <person name="Chourrout D."/>
            <person name="Li R."/>
            <person name="Bao Z."/>
        </authorList>
    </citation>
    <scope>NUCLEOTIDE SEQUENCE [LARGE SCALE GENOMIC DNA]</scope>
    <source>
        <strain evidence="1 2">PY_sf001</strain>
    </source>
</reference>
<dbReference type="SUPFAM" id="SSF57938">
    <property type="entry name" value="DnaJ/Hsp40 cysteine-rich domain"/>
    <property type="match status" value="1"/>
</dbReference>
<dbReference type="InterPro" id="IPR036410">
    <property type="entry name" value="HSP_DnaJ_Cys-rich_dom_sf"/>
</dbReference>
<dbReference type="AlphaFoldDB" id="A0A210Q237"/>
<organism evidence="1 2">
    <name type="scientific">Mizuhopecten yessoensis</name>
    <name type="common">Japanese scallop</name>
    <name type="synonym">Patinopecten yessoensis</name>
    <dbReference type="NCBI Taxonomy" id="6573"/>
    <lineage>
        <taxon>Eukaryota</taxon>
        <taxon>Metazoa</taxon>
        <taxon>Spiralia</taxon>
        <taxon>Lophotrochozoa</taxon>
        <taxon>Mollusca</taxon>
        <taxon>Bivalvia</taxon>
        <taxon>Autobranchia</taxon>
        <taxon>Pteriomorphia</taxon>
        <taxon>Pectinida</taxon>
        <taxon>Pectinoidea</taxon>
        <taxon>Pectinidae</taxon>
        <taxon>Mizuhopecten</taxon>
    </lineage>
</organism>
<keyword evidence="2" id="KW-1185">Reference proteome</keyword>
<accession>A0A210Q237</accession>
<protein>
    <submittedName>
        <fullName evidence="1">Uncharacterized protein</fullName>
    </submittedName>
</protein>
<proteinExistence type="predicted"/>
<name>A0A210Q237_MIZYE</name>
<comment type="caution">
    <text evidence="1">The sequence shown here is derived from an EMBL/GenBank/DDBJ whole genome shotgun (WGS) entry which is preliminary data.</text>
</comment>
<dbReference type="OrthoDB" id="10062894at2759"/>
<dbReference type="Proteomes" id="UP000242188">
    <property type="component" value="Unassembled WGS sequence"/>
</dbReference>
<evidence type="ECO:0000313" key="2">
    <source>
        <dbReference type="Proteomes" id="UP000242188"/>
    </source>
</evidence>
<dbReference type="Gene3D" id="6.20.20.10">
    <property type="match status" value="1"/>
</dbReference>
<dbReference type="EMBL" id="NEDP02005221">
    <property type="protein sequence ID" value="OWF42797.1"/>
    <property type="molecule type" value="Genomic_DNA"/>
</dbReference>
<sequence length="212" mass="22597">MGRYLVICYESAKHETPSIVCNTDSLKVAQETFKEKGERKIHSTVLYDRQNDQVRKFAIEGEPKSLSLAIELARKNKSNTNVDKRDENVKEAVGEISSLAHVLMGNAVPGISHVVEAHLMGPYYAMKGDGVKAVQACAGLFGGMAGTVLGLITGPAGAVVGGVAGAALASGATGELFKVFNHPDKCKDCNGTGLVKDYRTCKKCEGYGYIKK</sequence>
<gene>
    <name evidence="1" type="ORF">KP79_PYT10889</name>
</gene>